<gene>
    <name evidence="2" type="ORF">AVDCRST_MAG10-1704</name>
</gene>
<evidence type="ECO:0000313" key="2">
    <source>
        <dbReference type="EMBL" id="CAA9243054.1"/>
    </source>
</evidence>
<organism evidence="2">
    <name type="scientific">uncultured Acidimicrobiales bacterium</name>
    <dbReference type="NCBI Taxonomy" id="310071"/>
    <lineage>
        <taxon>Bacteria</taxon>
        <taxon>Bacillati</taxon>
        <taxon>Actinomycetota</taxon>
        <taxon>Acidimicrobiia</taxon>
        <taxon>Acidimicrobiales</taxon>
        <taxon>environmental samples</taxon>
    </lineage>
</organism>
<proteinExistence type="predicted"/>
<reference evidence="2" key="1">
    <citation type="submission" date="2020-02" db="EMBL/GenBank/DDBJ databases">
        <authorList>
            <person name="Meier V. D."/>
        </authorList>
    </citation>
    <scope>NUCLEOTIDE SEQUENCE</scope>
    <source>
        <strain evidence="2">AVDCRST_MAG10</strain>
    </source>
</reference>
<feature type="region of interest" description="Disordered" evidence="1">
    <location>
        <begin position="129"/>
        <end position="161"/>
    </location>
</feature>
<feature type="non-terminal residue" evidence="2">
    <location>
        <position position="1"/>
    </location>
</feature>
<dbReference type="EMBL" id="CADCTB010000112">
    <property type="protein sequence ID" value="CAA9243054.1"/>
    <property type="molecule type" value="Genomic_DNA"/>
</dbReference>
<name>A0A6J4I6W0_9ACTN</name>
<feature type="compositionally biased region" description="Low complexity" evidence="1">
    <location>
        <begin position="131"/>
        <end position="155"/>
    </location>
</feature>
<evidence type="ECO:0000256" key="1">
    <source>
        <dbReference type="SAM" id="MobiDB-lite"/>
    </source>
</evidence>
<protein>
    <submittedName>
        <fullName evidence="2">RNA polymerase ECF-type sigma factor</fullName>
    </submittedName>
</protein>
<feature type="non-terminal residue" evidence="2">
    <location>
        <position position="193"/>
    </location>
</feature>
<dbReference type="AlphaFoldDB" id="A0A6J4I6W0"/>
<accession>A0A6J4I6W0</accession>
<sequence length="193" mass="20704">WAAREAIPCSWSQWHGATKPRLPSSTGGTAGACSVLRYGCCPYANWRKRWFRTSSSSCGGVLSGSNRREVRCARSSWPSAMAELSTSSVPRALGDDVRRAPHTAPKLTTSSRTRSWISLSAKSFVRQWGHSAEPSARPSPSPTSAVTATSTSHRSSAFRKARPRAVFAPDWLVCASPSPKQGSIPSCPTRAAA</sequence>